<evidence type="ECO:0000256" key="1">
    <source>
        <dbReference type="PROSITE-ProRule" id="PRU00117"/>
    </source>
</evidence>
<sequence length="508" mass="56918">MAFHGTPVEVRKNQKSTTWYSSELIDINGDDNIKVRFEDDIWPVRDVPSSSVRRLPEESADDFDPQVDEVVEVLLSATESSPSGWALGKVKSIKNSFYFITFDPTQKGKQDLIVEKTALRRSSAEQPLDLSTVQRKLLPIDSDLHVWIRSQDSSGCLSHVQHKCNLLVANCCRLSAGTNVEMGSTQDPEVLLIGGERAVHLATMLLEQIHFKYQIEMQRFHEQREHLMERLNVAKQWHSAQSQQVFEVDQAMVGRIIGKKGENIKDIRDRHNVAIWIEDPRGNSNNCRVTVSGQTDESVSAARDELEFITVSIPVEQESVGWILGKGYQTISAIARKTELHHARYDDKSKTLELCGLRHQVEDAKLLISVHQEYLPVYQDMDEEQNAIQMSFDQLDGVAKGKGKKGSKGDEKPRKDGEKGKGKDEKGKEGKEGKDGKGFKGSKGDEASQEEDWYSYQRKGKDGKEGKDGKGNGWKGSGKEIGGNGKEGKEGKGQLEKRRRQGQGELEG</sequence>
<dbReference type="Proteomes" id="UP001178507">
    <property type="component" value="Unassembled WGS sequence"/>
</dbReference>
<dbReference type="PROSITE" id="PS50084">
    <property type="entry name" value="KH_TYPE_1"/>
    <property type="match status" value="2"/>
</dbReference>
<feature type="domain" description="K Homology" evidence="3">
    <location>
        <begin position="240"/>
        <end position="311"/>
    </location>
</feature>
<dbReference type="GO" id="GO:0051028">
    <property type="term" value="P:mRNA transport"/>
    <property type="evidence" value="ECO:0007669"/>
    <property type="project" value="TreeGrafter"/>
</dbReference>
<dbReference type="Gene3D" id="3.30.1370.10">
    <property type="entry name" value="K Homology domain, type 1"/>
    <property type="match status" value="1"/>
</dbReference>
<organism evidence="4 5">
    <name type="scientific">Effrenium voratum</name>
    <dbReference type="NCBI Taxonomy" id="2562239"/>
    <lineage>
        <taxon>Eukaryota</taxon>
        <taxon>Sar</taxon>
        <taxon>Alveolata</taxon>
        <taxon>Dinophyceae</taxon>
        <taxon>Suessiales</taxon>
        <taxon>Symbiodiniaceae</taxon>
        <taxon>Effrenium</taxon>
    </lineage>
</organism>
<dbReference type="InterPro" id="IPR040148">
    <property type="entry name" value="FMR1"/>
</dbReference>
<dbReference type="Gene3D" id="2.30.30.140">
    <property type="match status" value="1"/>
</dbReference>
<feature type="compositionally biased region" description="Basic and acidic residues" evidence="2">
    <location>
        <begin position="486"/>
        <end position="496"/>
    </location>
</feature>
<dbReference type="PANTHER" id="PTHR10603:SF7">
    <property type="entry name" value="FRAGILE X MESSENGER RIBONUCLEOPROTEIN 1 HOMOLOG"/>
    <property type="match status" value="1"/>
</dbReference>
<dbReference type="PANTHER" id="PTHR10603">
    <property type="entry name" value="FRAGILE X MENTAL RETARDATION SYNDROME-RELATED PROTEIN"/>
    <property type="match status" value="1"/>
</dbReference>
<keyword evidence="5" id="KW-1185">Reference proteome</keyword>
<feature type="compositionally biased region" description="Basic and acidic residues" evidence="2">
    <location>
        <begin position="459"/>
        <end position="470"/>
    </location>
</feature>
<dbReference type="InterPro" id="IPR004087">
    <property type="entry name" value="KH_dom"/>
</dbReference>
<feature type="compositionally biased region" description="Basic and acidic residues" evidence="2">
    <location>
        <begin position="407"/>
        <end position="446"/>
    </location>
</feature>
<dbReference type="SUPFAM" id="SSF54791">
    <property type="entry name" value="Eukaryotic type KH-domain (KH-domain type I)"/>
    <property type="match status" value="2"/>
</dbReference>
<gene>
    <name evidence="4" type="ORF">EVOR1521_LOCUS19319</name>
</gene>
<dbReference type="CDD" id="cd00105">
    <property type="entry name" value="KH-I"/>
    <property type="match status" value="2"/>
</dbReference>
<dbReference type="InterPro" id="IPR004088">
    <property type="entry name" value="KH_dom_type_1"/>
</dbReference>
<dbReference type="SMART" id="SM00322">
    <property type="entry name" value="KH"/>
    <property type="match status" value="1"/>
</dbReference>
<dbReference type="GO" id="GO:0005634">
    <property type="term" value="C:nucleus"/>
    <property type="evidence" value="ECO:0007669"/>
    <property type="project" value="TreeGrafter"/>
</dbReference>
<comment type="caution">
    <text evidence="4">The sequence shown here is derived from an EMBL/GenBank/DDBJ whole genome shotgun (WGS) entry which is preliminary data.</text>
</comment>
<keyword evidence="1" id="KW-0694">RNA-binding</keyword>
<dbReference type="GO" id="GO:0045182">
    <property type="term" value="F:translation regulator activity"/>
    <property type="evidence" value="ECO:0007669"/>
    <property type="project" value="TreeGrafter"/>
</dbReference>
<name>A0AA36IVK3_9DINO</name>
<evidence type="ECO:0000313" key="4">
    <source>
        <dbReference type="EMBL" id="CAJ1394720.1"/>
    </source>
</evidence>
<evidence type="ECO:0000256" key="2">
    <source>
        <dbReference type="SAM" id="MobiDB-lite"/>
    </source>
</evidence>
<protein>
    <recommendedName>
        <fullName evidence="3">K Homology domain-containing protein</fullName>
    </recommendedName>
</protein>
<dbReference type="GO" id="GO:0003730">
    <property type="term" value="F:mRNA 3'-UTR binding"/>
    <property type="evidence" value="ECO:0007669"/>
    <property type="project" value="TreeGrafter"/>
</dbReference>
<dbReference type="GO" id="GO:0043488">
    <property type="term" value="P:regulation of mRNA stability"/>
    <property type="evidence" value="ECO:0007669"/>
    <property type="project" value="TreeGrafter"/>
</dbReference>
<dbReference type="InterPro" id="IPR036612">
    <property type="entry name" value="KH_dom_type_1_sf"/>
</dbReference>
<dbReference type="GO" id="GO:0045727">
    <property type="term" value="P:positive regulation of translation"/>
    <property type="evidence" value="ECO:0007669"/>
    <property type="project" value="TreeGrafter"/>
</dbReference>
<dbReference type="AlphaFoldDB" id="A0AA36IVK3"/>
<dbReference type="GO" id="GO:0010494">
    <property type="term" value="C:cytoplasmic stress granule"/>
    <property type="evidence" value="ECO:0007669"/>
    <property type="project" value="TreeGrafter"/>
</dbReference>
<proteinExistence type="predicted"/>
<feature type="compositionally biased region" description="Gly residues" evidence="2">
    <location>
        <begin position="471"/>
        <end position="485"/>
    </location>
</feature>
<reference evidence="4" key="1">
    <citation type="submission" date="2023-08" db="EMBL/GenBank/DDBJ databases">
        <authorList>
            <person name="Chen Y."/>
            <person name="Shah S."/>
            <person name="Dougan E. K."/>
            <person name="Thang M."/>
            <person name="Chan C."/>
        </authorList>
    </citation>
    <scope>NUCLEOTIDE SEQUENCE</scope>
</reference>
<feature type="region of interest" description="Disordered" evidence="2">
    <location>
        <begin position="398"/>
        <end position="508"/>
    </location>
</feature>
<accession>A0AA36IVK3</accession>
<evidence type="ECO:0000259" key="3">
    <source>
        <dbReference type="SMART" id="SM00322"/>
    </source>
</evidence>
<dbReference type="GO" id="GO:0048513">
    <property type="term" value="P:animal organ development"/>
    <property type="evidence" value="ECO:0007669"/>
    <property type="project" value="TreeGrafter"/>
</dbReference>
<evidence type="ECO:0000313" key="5">
    <source>
        <dbReference type="Proteomes" id="UP001178507"/>
    </source>
</evidence>
<dbReference type="EMBL" id="CAUJNA010002924">
    <property type="protein sequence ID" value="CAJ1394720.1"/>
    <property type="molecule type" value="Genomic_DNA"/>
</dbReference>
<dbReference type="Pfam" id="PF00013">
    <property type="entry name" value="KH_1"/>
    <property type="match status" value="2"/>
</dbReference>